<proteinExistence type="predicted"/>
<dbReference type="EMBL" id="FXAO01000008">
    <property type="protein sequence ID" value="SMG46871.1"/>
    <property type="molecule type" value="Genomic_DNA"/>
</dbReference>
<evidence type="ECO:0000256" key="2">
    <source>
        <dbReference type="ARBA" id="ARBA00023125"/>
    </source>
</evidence>
<dbReference type="Gene3D" id="1.10.10.60">
    <property type="entry name" value="Homeodomain-like"/>
    <property type="match status" value="1"/>
</dbReference>
<feature type="domain" description="HTH araC/xylS-type" evidence="4">
    <location>
        <begin position="101"/>
        <end position="180"/>
    </location>
</feature>
<dbReference type="OrthoDB" id="952277at2"/>
<keyword evidence="6" id="KW-1185">Reference proteome</keyword>
<reference evidence="6" key="1">
    <citation type="submission" date="2017-04" db="EMBL/GenBank/DDBJ databases">
        <authorList>
            <person name="Varghese N."/>
            <person name="Submissions S."/>
        </authorList>
    </citation>
    <scope>NUCLEOTIDE SEQUENCE [LARGE SCALE GENOMIC DNA]</scope>
    <source>
        <strain evidence="6">DSM 19835</strain>
    </source>
</reference>
<dbReference type="InterPro" id="IPR009057">
    <property type="entry name" value="Homeodomain-like_sf"/>
</dbReference>
<dbReference type="RefSeq" id="WP_085500243.1">
    <property type="nucleotide sequence ID" value="NZ_FXAO01000008.1"/>
</dbReference>
<dbReference type="GO" id="GO:0043565">
    <property type="term" value="F:sequence-specific DNA binding"/>
    <property type="evidence" value="ECO:0007669"/>
    <property type="project" value="InterPro"/>
</dbReference>
<evidence type="ECO:0000256" key="3">
    <source>
        <dbReference type="ARBA" id="ARBA00023163"/>
    </source>
</evidence>
<keyword evidence="3" id="KW-0804">Transcription</keyword>
<evidence type="ECO:0000313" key="5">
    <source>
        <dbReference type="EMBL" id="SMG46871.1"/>
    </source>
</evidence>
<name>A0A1X7KZ50_9FLAO</name>
<dbReference type="PANTHER" id="PTHR43280">
    <property type="entry name" value="ARAC-FAMILY TRANSCRIPTIONAL REGULATOR"/>
    <property type="match status" value="1"/>
</dbReference>
<dbReference type="InterPro" id="IPR018060">
    <property type="entry name" value="HTH_AraC"/>
</dbReference>
<evidence type="ECO:0000259" key="4">
    <source>
        <dbReference type="PROSITE" id="PS01124"/>
    </source>
</evidence>
<organism evidence="5 6">
    <name type="scientific">Arenibacter troitsensis</name>
    <dbReference type="NCBI Taxonomy" id="188872"/>
    <lineage>
        <taxon>Bacteria</taxon>
        <taxon>Pseudomonadati</taxon>
        <taxon>Bacteroidota</taxon>
        <taxon>Flavobacteriia</taxon>
        <taxon>Flavobacteriales</taxon>
        <taxon>Flavobacteriaceae</taxon>
        <taxon>Arenibacter</taxon>
    </lineage>
</organism>
<accession>A0A1X7KZ50</accession>
<dbReference type="PANTHER" id="PTHR43280:SF2">
    <property type="entry name" value="HTH-TYPE TRANSCRIPTIONAL REGULATOR EXSA"/>
    <property type="match status" value="1"/>
</dbReference>
<sequence>MATNILFVKNMVCHRCILAVKDILLDLSLAFDYVDIGEIHLPEGLTREQHQLLGTSLQKIGLELIDNRMHGLVEKIKQLVLMKARKEIGEREHKMKLSVFLSEQLHHEYTYLSSFFSSVEGRTIENYFIDQRIEKVKELLVYNEMTLSEIAFEMDYSSVAHLSNQFKKICGLTPSHFKRVGTNKRKLLDQI</sequence>
<dbReference type="PROSITE" id="PS01124">
    <property type="entry name" value="HTH_ARAC_FAMILY_2"/>
    <property type="match status" value="1"/>
</dbReference>
<dbReference type="Proteomes" id="UP000193420">
    <property type="component" value="Unassembled WGS sequence"/>
</dbReference>
<gene>
    <name evidence="5" type="ORF">SAMN03080602_03527</name>
</gene>
<dbReference type="STRING" id="188872.SAMN03080602_03527"/>
<evidence type="ECO:0000313" key="6">
    <source>
        <dbReference type="Proteomes" id="UP000193420"/>
    </source>
</evidence>
<keyword evidence="1" id="KW-0805">Transcription regulation</keyword>
<dbReference type="AlphaFoldDB" id="A0A1X7KZ50"/>
<dbReference type="GO" id="GO:0003700">
    <property type="term" value="F:DNA-binding transcription factor activity"/>
    <property type="evidence" value="ECO:0007669"/>
    <property type="project" value="InterPro"/>
</dbReference>
<protein>
    <submittedName>
        <fullName evidence="5">Helix-turn-helix domain-containing protein</fullName>
    </submittedName>
</protein>
<dbReference type="SUPFAM" id="SSF46689">
    <property type="entry name" value="Homeodomain-like"/>
    <property type="match status" value="1"/>
</dbReference>
<keyword evidence="2" id="KW-0238">DNA-binding</keyword>
<dbReference type="SMART" id="SM00342">
    <property type="entry name" value="HTH_ARAC"/>
    <property type="match status" value="1"/>
</dbReference>
<evidence type="ECO:0000256" key="1">
    <source>
        <dbReference type="ARBA" id="ARBA00023015"/>
    </source>
</evidence>
<dbReference type="Pfam" id="PF12833">
    <property type="entry name" value="HTH_18"/>
    <property type="match status" value="1"/>
</dbReference>